<protein>
    <recommendedName>
        <fullName evidence="2">histidine kinase</fullName>
        <ecNumber evidence="2">2.7.13.3</ecNumber>
    </recommendedName>
</protein>
<dbReference type="EMBL" id="POUW01000001">
    <property type="protein sequence ID" value="PNG07689.1"/>
    <property type="molecule type" value="Genomic_DNA"/>
</dbReference>
<evidence type="ECO:0000313" key="14">
    <source>
        <dbReference type="EMBL" id="PNG07689.1"/>
    </source>
</evidence>
<dbReference type="PROSITE" id="PS50112">
    <property type="entry name" value="PAS"/>
    <property type="match status" value="2"/>
</dbReference>
<evidence type="ECO:0000256" key="9">
    <source>
        <dbReference type="ARBA" id="ARBA00022777"/>
    </source>
</evidence>
<evidence type="ECO:0000256" key="4">
    <source>
        <dbReference type="ARBA" id="ARBA00022630"/>
    </source>
</evidence>
<evidence type="ECO:0000259" key="13">
    <source>
        <dbReference type="PROSITE" id="PS50113"/>
    </source>
</evidence>
<keyword evidence="6" id="KW-0808">Transferase</keyword>
<keyword evidence="11" id="KW-0843">Virulence</keyword>
<dbReference type="SMART" id="SM00091">
    <property type="entry name" value="PAS"/>
    <property type="match status" value="3"/>
</dbReference>
<dbReference type="AlphaFoldDB" id="A0A2N8SYX1"/>
<dbReference type="InterPro" id="IPR000014">
    <property type="entry name" value="PAS"/>
</dbReference>
<keyword evidence="3" id="KW-0597">Phosphoprotein</keyword>
<evidence type="ECO:0000256" key="8">
    <source>
        <dbReference type="ARBA" id="ARBA00022741"/>
    </source>
</evidence>
<dbReference type="InterPro" id="IPR011102">
    <property type="entry name" value="Sig_transdc_His_kinase_HWE"/>
</dbReference>
<accession>A0A2N8SYX1</accession>
<evidence type="ECO:0000256" key="5">
    <source>
        <dbReference type="ARBA" id="ARBA00022643"/>
    </source>
</evidence>
<dbReference type="Pfam" id="PF13426">
    <property type="entry name" value="PAS_9"/>
    <property type="match status" value="1"/>
</dbReference>
<dbReference type="InterPro" id="IPR013656">
    <property type="entry name" value="PAS_4"/>
</dbReference>
<keyword evidence="7" id="KW-0677">Repeat</keyword>
<evidence type="ECO:0000256" key="10">
    <source>
        <dbReference type="ARBA" id="ARBA00022840"/>
    </source>
</evidence>
<dbReference type="PANTHER" id="PTHR41523">
    <property type="entry name" value="TWO-COMPONENT SYSTEM SENSOR PROTEIN"/>
    <property type="match status" value="1"/>
</dbReference>
<evidence type="ECO:0000256" key="11">
    <source>
        <dbReference type="ARBA" id="ARBA00023026"/>
    </source>
</evidence>
<dbReference type="PROSITE" id="PS50113">
    <property type="entry name" value="PAC"/>
    <property type="match status" value="1"/>
</dbReference>
<dbReference type="Pfam" id="PF08448">
    <property type="entry name" value="PAS_4"/>
    <property type="match status" value="2"/>
</dbReference>
<dbReference type="Pfam" id="PF07536">
    <property type="entry name" value="HWE_HK"/>
    <property type="match status" value="1"/>
</dbReference>
<keyword evidence="4" id="KW-0285">Flavoprotein</keyword>
<evidence type="ECO:0000256" key="7">
    <source>
        <dbReference type="ARBA" id="ARBA00022737"/>
    </source>
</evidence>
<sequence>MLSTDSPGNPVVEPFEHPLPFEEHMLDLLPMGVCTLDADGAVQRYNRVASQLCGDGLRLYGRLRILCPDKTLMPFADTPLAETIRTGHPGQDIALLIERPDEEAAPVLANIQALRSDTGQITGAVVCFQDNTPARQRDADRRRSVEWLTAIVENTPECVKIVDQDGTLVQMNPAGLRMVGAETAADVEGQCVYDLIAPEHRAYWRDQHQRVCNGEKLSWEFDIISLGGTRRHMETHAVPLALPDAQSGASPGFTQLAVTRDITDRKRLEAANQEAERRLRELLDALPTAVCTTDANGKITFFNQACIDLAGRTPTIGTDEWCVTWRLYWPDGTALAHDACPMAVALKEQRPIHGAEAVADRPDGTRVPFLAYPAPLRNKAGTVIGAVNMLVDITERKVAEDHRQLLLNELNHRVKNTLATVQSIAAQSFRHDDVSEGYRWFEGRLIALSKAHDVLSRENWEAANLNDIVDQAAAPFQAHDHKRFIVAGPSQRLRPKAALALAMALHELCTNAAKYGALSSKAGYVRLQWQIVACKTGRCLHLHWKELGGPAVSSPVRKGFGSRLLERGLAGELGADVQLAYPVEGVECHIEVPLP</sequence>
<dbReference type="GO" id="GO:0005524">
    <property type="term" value="F:ATP binding"/>
    <property type="evidence" value="ECO:0007669"/>
    <property type="project" value="UniProtKB-KW"/>
</dbReference>
<dbReference type="CDD" id="cd00130">
    <property type="entry name" value="PAS"/>
    <property type="match status" value="2"/>
</dbReference>
<keyword evidence="9" id="KW-0418">Kinase</keyword>
<gene>
    <name evidence="14" type="ORF">CXL00_01085</name>
</gene>
<dbReference type="InterPro" id="IPR000700">
    <property type="entry name" value="PAS-assoc_C"/>
</dbReference>
<dbReference type="Gene3D" id="3.30.450.20">
    <property type="entry name" value="PAS domain"/>
    <property type="match status" value="3"/>
</dbReference>
<evidence type="ECO:0000259" key="12">
    <source>
        <dbReference type="PROSITE" id="PS50112"/>
    </source>
</evidence>
<dbReference type="SUPFAM" id="SSF55785">
    <property type="entry name" value="PYP-like sensor domain (PAS domain)"/>
    <property type="match status" value="3"/>
</dbReference>
<feature type="domain" description="PAC" evidence="13">
    <location>
        <begin position="353"/>
        <end position="405"/>
    </location>
</feature>
<dbReference type="GO" id="GO:0004673">
    <property type="term" value="F:protein histidine kinase activity"/>
    <property type="evidence" value="ECO:0007669"/>
    <property type="project" value="UniProtKB-EC"/>
</dbReference>
<evidence type="ECO:0000313" key="15">
    <source>
        <dbReference type="Proteomes" id="UP000235897"/>
    </source>
</evidence>
<evidence type="ECO:0000256" key="6">
    <source>
        <dbReference type="ARBA" id="ARBA00022679"/>
    </source>
</evidence>
<comment type="catalytic activity">
    <reaction evidence="1">
        <text>ATP + protein L-histidine = ADP + protein N-phospho-L-histidine.</text>
        <dbReference type="EC" id="2.7.13.3"/>
    </reaction>
</comment>
<dbReference type="PANTHER" id="PTHR41523:SF7">
    <property type="entry name" value="HISTIDINE KINASE"/>
    <property type="match status" value="1"/>
</dbReference>
<dbReference type="SMART" id="SM00911">
    <property type="entry name" value="HWE_HK"/>
    <property type="match status" value="1"/>
</dbReference>
<reference evidence="14 15" key="1">
    <citation type="submission" date="2018-01" db="EMBL/GenBank/DDBJ databases">
        <title>Denitrification phenotypes of diverse strains of Pseudomonas stutzeri.</title>
        <authorList>
            <person name="Milligan D.A."/>
            <person name="Bergaust L."/>
            <person name="Bakken L.R."/>
            <person name="Frostegard A."/>
        </authorList>
    </citation>
    <scope>NUCLEOTIDE SEQUENCE [LARGE SCALE GENOMIC DNA]</scope>
    <source>
        <strain evidence="14 15">28a3</strain>
    </source>
</reference>
<keyword evidence="10" id="KW-0067">ATP-binding</keyword>
<feature type="domain" description="PAS" evidence="12">
    <location>
        <begin position="275"/>
        <end position="314"/>
    </location>
</feature>
<evidence type="ECO:0000256" key="2">
    <source>
        <dbReference type="ARBA" id="ARBA00012438"/>
    </source>
</evidence>
<keyword evidence="5" id="KW-0288">FMN</keyword>
<dbReference type="OrthoDB" id="9808408at2"/>
<dbReference type="Proteomes" id="UP000235897">
    <property type="component" value="Unassembled WGS sequence"/>
</dbReference>
<feature type="domain" description="PAS" evidence="12">
    <location>
        <begin position="144"/>
        <end position="215"/>
    </location>
</feature>
<dbReference type="InterPro" id="IPR035965">
    <property type="entry name" value="PAS-like_dom_sf"/>
</dbReference>
<dbReference type="RefSeq" id="WP_102845790.1">
    <property type="nucleotide sequence ID" value="NZ_JAMOIG010000041.1"/>
</dbReference>
<dbReference type="NCBIfam" id="TIGR00229">
    <property type="entry name" value="sensory_box"/>
    <property type="match status" value="2"/>
</dbReference>
<name>A0A2N8SYX1_STUST</name>
<organism evidence="14 15">
    <name type="scientific">Stutzerimonas stutzeri</name>
    <name type="common">Pseudomonas stutzeri</name>
    <dbReference type="NCBI Taxonomy" id="316"/>
    <lineage>
        <taxon>Bacteria</taxon>
        <taxon>Pseudomonadati</taxon>
        <taxon>Pseudomonadota</taxon>
        <taxon>Gammaproteobacteria</taxon>
        <taxon>Pseudomonadales</taxon>
        <taxon>Pseudomonadaceae</taxon>
        <taxon>Stutzerimonas</taxon>
    </lineage>
</organism>
<evidence type="ECO:0000256" key="1">
    <source>
        <dbReference type="ARBA" id="ARBA00000085"/>
    </source>
</evidence>
<comment type="caution">
    <text evidence="14">The sequence shown here is derived from an EMBL/GenBank/DDBJ whole genome shotgun (WGS) entry which is preliminary data.</text>
</comment>
<keyword evidence="8" id="KW-0547">Nucleotide-binding</keyword>
<dbReference type="EC" id="2.7.13.3" evidence="2"/>
<evidence type="ECO:0000256" key="3">
    <source>
        <dbReference type="ARBA" id="ARBA00022553"/>
    </source>
</evidence>
<proteinExistence type="predicted"/>